<dbReference type="AlphaFoldDB" id="A0A834JYQ0"/>
<evidence type="ECO:0000313" key="3">
    <source>
        <dbReference type="Proteomes" id="UP000600918"/>
    </source>
</evidence>
<sequence length="116" mass="13517">MSKARALERSAFDNIYRLSVSSQKINANTIKRSFESSNIDDMCYEWYIEEKADRELSILIKQPPTYVTPLKLALVSFQNTREKDEHEDEEVEEVEDGEEVEEVEEVEEDEGSHGRN</sequence>
<dbReference type="Proteomes" id="UP000600918">
    <property type="component" value="Unassembled WGS sequence"/>
</dbReference>
<evidence type="ECO:0000256" key="1">
    <source>
        <dbReference type="SAM" id="MobiDB-lite"/>
    </source>
</evidence>
<comment type="caution">
    <text evidence="2">The sequence shown here is derived from an EMBL/GenBank/DDBJ whole genome shotgun (WGS) entry which is preliminary data.</text>
</comment>
<dbReference type="EMBL" id="JACSDY010000020">
    <property type="protein sequence ID" value="KAF7397103.1"/>
    <property type="molecule type" value="Genomic_DNA"/>
</dbReference>
<protein>
    <submittedName>
        <fullName evidence="2">Uncharacterized protein</fullName>
    </submittedName>
</protein>
<accession>A0A834JYQ0</accession>
<name>A0A834JYQ0_VESPE</name>
<reference evidence="2" key="1">
    <citation type="journal article" date="2020" name="G3 (Bethesda)">
        <title>High-Quality Assemblies for Three Invasive Social Wasps from the &lt;i&gt;Vespula&lt;/i&gt; Genus.</title>
        <authorList>
            <person name="Harrop T.W.R."/>
            <person name="Guhlin J."/>
            <person name="McLaughlin G.M."/>
            <person name="Permina E."/>
            <person name="Stockwell P."/>
            <person name="Gilligan J."/>
            <person name="Le Lec M.F."/>
            <person name="Gruber M.A.M."/>
            <person name="Quinn O."/>
            <person name="Lovegrove M."/>
            <person name="Duncan E.J."/>
            <person name="Remnant E.J."/>
            <person name="Van Eeckhoven J."/>
            <person name="Graham B."/>
            <person name="Knapp R.A."/>
            <person name="Langford K.W."/>
            <person name="Kronenberg Z."/>
            <person name="Press M.O."/>
            <person name="Eacker S.M."/>
            <person name="Wilson-Rankin E.E."/>
            <person name="Purcell J."/>
            <person name="Lester P.J."/>
            <person name="Dearden P.K."/>
        </authorList>
    </citation>
    <scope>NUCLEOTIDE SEQUENCE</scope>
    <source>
        <strain evidence="2">Volc-1</strain>
    </source>
</reference>
<evidence type="ECO:0000313" key="2">
    <source>
        <dbReference type="EMBL" id="KAF7397103.1"/>
    </source>
</evidence>
<feature type="compositionally biased region" description="Acidic residues" evidence="1">
    <location>
        <begin position="85"/>
        <end position="110"/>
    </location>
</feature>
<gene>
    <name evidence="2" type="ORF">H0235_016640</name>
</gene>
<feature type="region of interest" description="Disordered" evidence="1">
    <location>
        <begin position="80"/>
        <end position="116"/>
    </location>
</feature>
<organism evidence="2 3">
    <name type="scientific">Vespula pensylvanica</name>
    <name type="common">Western yellow jacket</name>
    <name type="synonym">Wasp</name>
    <dbReference type="NCBI Taxonomy" id="30213"/>
    <lineage>
        <taxon>Eukaryota</taxon>
        <taxon>Metazoa</taxon>
        <taxon>Ecdysozoa</taxon>
        <taxon>Arthropoda</taxon>
        <taxon>Hexapoda</taxon>
        <taxon>Insecta</taxon>
        <taxon>Pterygota</taxon>
        <taxon>Neoptera</taxon>
        <taxon>Endopterygota</taxon>
        <taxon>Hymenoptera</taxon>
        <taxon>Apocrita</taxon>
        <taxon>Aculeata</taxon>
        <taxon>Vespoidea</taxon>
        <taxon>Vespidae</taxon>
        <taxon>Vespinae</taxon>
        <taxon>Vespula</taxon>
    </lineage>
</organism>
<keyword evidence="3" id="KW-1185">Reference proteome</keyword>
<proteinExistence type="predicted"/>